<evidence type="ECO:0000259" key="1">
    <source>
        <dbReference type="Pfam" id="PF13632"/>
    </source>
</evidence>
<dbReference type="InterPro" id="IPR001173">
    <property type="entry name" value="Glyco_trans_2-like"/>
</dbReference>
<keyword evidence="3" id="KW-1185">Reference proteome</keyword>
<reference evidence="2" key="2">
    <citation type="submission" date="2020-09" db="EMBL/GenBank/DDBJ databases">
        <authorList>
            <person name="Sun Q."/>
            <person name="Zhou Y."/>
        </authorList>
    </citation>
    <scope>NUCLEOTIDE SEQUENCE</scope>
    <source>
        <strain evidence="2">CGMCC 1.15085</strain>
    </source>
</reference>
<name>A0A916SSN6_9MICO</name>
<dbReference type="SUPFAM" id="SSF53448">
    <property type="entry name" value="Nucleotide-diphospho-sugar transferases"/>
    <property type="match status" value="1"/>
</dbReference>
<reference evidence="2" key="1">
    <citation type="journal article" date="2014" name="Int. J. Syst. Evol. Microbiol.">
        <title>Complete genome sequence of Corynebacterium casei LMG S-19264T (=DSM 44701T), isolated from a smear-ripened cheese.</title>
        <authorList>
            <consortium name="US DOE Joint Genome Institute (JGI-PGF)"/>
            <person name="Walter F."/>
            <person name="Albersmeier A."/>
            <person name="Kalinowski J."/>
            <person name="Ruckert C."/>
        </authorList>
    </citation>
    <scope>NUCLEOTIDE SEQUENCE</scope>
    <source>
        <strain evidence="2">CGMCC 1.15085</strain>
    </source>
</reference>
<dbReference type="Proteomes" id="UP000636793">
    <property type="component" value="Unassembled WGS sequence"/>
</dbReference>
<dbReference type="PANTHER" id="PTHR43179:SF7">
    <property type="entry name" value="RHAMNOSYLTRANSFERASE WBBL"/>
    <property type="match status" value="1"/>
</dbReference>
<accession>A0A916SSN6</accession>
<sequence>MPAGWAPTLPRMILHMSGISRLARINFSLRGHYLLRNQVADEMAVDWVTGACLLTRRDAWNSVGGMTTRWFMYAEDLDYCLRLGDAGWRVVLLGSTEAEHAAGLSSAGNDGRIRTEWIVNLAELYDLHFGRARAKRVAWRAVVASGFLARSAIARSAYDRRRFRAYGHAVARSAKGKR</sequence>
<dbReference type="EMBL" id="BMHI01000001">
    <property type="protein sequence ID" value="GGB15099.1"/>
    <property type="molecule type" value="Genomic_DNA"/>
</dbReference>
<dbReference type="AlphaFoldDB" id="A0A916SSN6"/>
<dbReference type="Pfam" id="PF13632">
    <property type="entry name" value="Glyco_trans_2_3"/>
    <property type="match status" value="1"/>
</dbReference>
<feature type="domain" description="Glycosyltransferase 2-like" evidence="1">
    <location>
        <begin position="35"/>
        <end position="96"/>
    </location>
</feature>
<evidence type="ECO:0000313" key="3">
    <source>
        <dbReference type="Proteomes" id="UP000636793"/>
    </source>
</evidence>
<dbReference type="Gene3D" id="3.90.550.10">
    <property type="entry name" value="Spore Coat Polysaccharide Biosynthesis Protein SpsA, Chain A"/>
    <property type="match status" value="1"/>
</dbReference>
<comment type="caution">
    <text evidence="2">The sequence shown here is derived from an EMBL/GenBank/DDBJ whole genome shotgun (WGS) entry which is preliminary data.</text>
</comment>
<dbReference type="InterPro" id="IPR029044">
    <property type="entry name" value="Nucleotide-diphossugar_trans"/>
</dbReference>
<evidence type="ECO:0000313" key="2">
    <source>
        <dbReference type="EMBL" id="GGB15099.1"/>
    </source>
</evidence>
<gene>
    <name evidence="2" type="ORF">GCM10011492_00950</name>
</gene>
<proteinExistence type="predicted"/>
<protein>
    <recommendedName>
        <fullName evidence="1">Glycosyltransferase 2-like domain-containing protein</fullName>
    </recommendedName>
</protein>
<dbReference type="PANTHER" id="PTHR43179">
    <property type="entry name" value="RHAMNOSYLTRANSFERASE WBBL"/>
    <property type="match status" value="1"/>
</dbReference>
<organism evidence="2 3">
    <name type="scientific">Flexivirga endophytica</name>
    <dbReference type="NCBI Taxonomy" id="1849103"/>
    <lineage>
        <taxon>Bacteria</taxon>
        <taxon>Bacillati</taxon>
        <taxon>Actinomycetota</taxon>
        <taxon>Actinomycetes</taxon>
        <taxon>Micrococcales</taxon>
        <taxon>Dermacoccaceae</taxon>
        <taxon>Flexivirga</taxon>
    </lineage>
</organism>